<evidence type="ECO:0000313" key="4">
    <source>
        <dbReference type="EMBL" id="MBB3172663.1"/>
    </source>
</evidence>
<dbReference type="Gene3D" id="1.10.1470.10">
    <property type="entry name" value="YjbJ"/>
    <property type="match status" value="1"/>
</dbReference>
<dbReference type="Proteomes" id="UP000565205">
    <property type="component" value="Unassembled WGS sequence"/>
</dbReference>
<evidence type="ECO:0000259" key="3">
    <source>
        <dbReference type="Pfam" id="PF05532"/>
    </source>
</evidence>
<evidence type="ECO:0000313" key="6">
    <source>
        <dbReference type="Proteomes" id="UP000557688"/>
    </source>
</evidence>
<feature type="domain" description="CsbD-like" evidence="3">
    <location>
        <begin position="6"/>
        <end position="56"/>
    </location>
</feature>
<evidence type="ECO:0000313" key="5">
    <source>
        <dbReference type="EMBL" id="NVN29809.1"/>
    </source>
</evidence>
<evidence type="ECO:0000256" key="2">
    <source>
        <dbReference type="SAM" id="MobiDB-lite"/>
    </source>
</evidence>
<dbReference type="InterPro" id="IPR036629">
    <property type="entry name" value="YjbJ_sf"/>
</dbReference>
<proteinExistence type="inferred from homology"/>
<sequence length="60" mass="5966">MGEVTDKLKAAGNKIAGSAKEGVGRATNDPQLEAEGAAQKLKGTGQDVKGSVKGALGDKL</sequence>
<dbReference type="Proteomes" id="UP000557688">
    <property type="component" value="Unassembled WGS sequence"/>
</dbReference>
<dbReference type="InterPro" id="IPR008462">
    <property type="entry name" value="CsbD"/>
</dbReference>
<dbReference type="AlphaFoldDB" id="A0A850NN34"/>
<dbReference type="EMBL" id="JABXXQ010000070">
    <property type="protein sequence ID" value="NVN29809.1"/>
    <property type="molecule type" value="Genomic_DNA"/>
</dbReference>
<keyword evidence="6" id="KW-1185">Reference proteome</keyword>
<reference evidence="4 6" key="2">
    <citation type="submission" date="2020-08" db="EMBL/GenBank/DDBJ databases">
        <title>Genomic Encyclopedia of Type Strains, Phase III (KMG-III): the genomes of soil and plant-associated and newly described type strains.</title>
        <authorList>
            <person name="Whitman W."/>
        </authorList>
    </citation>
    <scope>NUCLEOTIDE SEQUENCE [LARGE SCALE GENOMIC DNA]</scope>
    <source>
        <strain evidence="4 6">CECT 8088</strain>
    </source>
</reference>
<organism evidence="5 7">
    <name type="scientific">Endobacter medicaginis</name>
    <dbReference type="NCBI Taxonomy" id="1181271"/>
    <lineage>
        <taxon>Bacteria</taxon>
        <taxon>Pseudomonadati</taxon>
        <taxon>Pseudomonadota</taxon>
        <taxon>Alphaproteobacteria</taxon>
        <taxon>Acetobacterales</taxon>
        <taxon>Acetobacteraceae</taxon>
        <taxon>Endobacter</taxon>
    </lineage>
</organism>
<accession>A0A850NN34</accession>
<dbReference type="RefSeq" id="WP_176622812.1">
    <property type="nucleotide sequence ID" value="NZ_JABXXQ010000070.1"/>
</dbReference>
<gene>
    <name evidence="4" type="ORF">FHR90_000477</name>
    <name evidence="5" type="ORF">HUK83_05600</name>
</gene>
<evidence type="ECO:0000313" key="7">
    <source>
        <dbReference type="Proteomes" id="UP000565205"/>
    </source>
</evidence>
<protein>
    <submittedName>
        <fullName evidence="5">CsbD family protein</fullName>
    </submittedName>
</protein>
<reference evidence="5 7" key="1">
    <citation type="submission" date="2020-06" db="EMBL/GenBank/DDBJ databases">
        <title>Description of novel acetic acid bacteria.</title>
        <authorList>
            <person name="Sombolestani A."/>
        </authorList>
    </citation>
    <scope>NUCLEOTIDE SEQUENCE [LARGE SCALE GENOMIC DNA]</scope>
    <source>
        <strain evidence="5 7">LMG 26838</strain>
    </source>
</reference>
<comment type="similarity">
    <text evidence="1">Belongs to the UPF0337 (CsbD) family.</text>
</comment>
<feature type="region of interest" description="Disordered" evidence="2">
    <location>
        <begin position="39"/>
        <end position="60"/>
    </location>
</feature>
<dbReference type="Pfam" id="PF05532">
    <property type="entry name" value="CsbD"/>
    <property type="match status" value="1"/>
</dbReference>
<evidence type="ECO:0000256" key="1">
    <source>
        <dbReference type="ARBA" id="ARBA00009129"/>
    </source>
</evidence>
<name>A0A850NN34_9PROT</name>
<dbReference type="SUPFAM" id="SSF69047">
    <property type="entry name" value="Hypothetical protein YjbJ"/>
    <property type="match status" value="1"/>
</dbReference>
<comment type="caution">
    <text evidence="5">The sequence shown here is derived from an EMBL/GenBank/DDBJ whole genome shotgun (WGS) entry which is preliminary data.</text>
</comment>
<dbReference type="EMBL" id="JACHXV010000002">
    <property type="protein sequence ID" value="MBB3172663.1"/>
    <property type="molecule type" value="Genomic_DNA"/>
</dbReference>